<dbReference type="AlphaFoldDB" id="A0A2A9DTV7"/>
<evidence type="ECO:0000256" key="1">
    <source>
        <dbReference type="ARBA" id="ARBA00023002"/>
    </source>
</evidence>
<dbReference type="InterPro" id="IPR050740">
    <property type="entry name" value="Aldehyde_DH_Superfamily"/>
</dbReference>
<reference evidence="3 4" key="1">
    <citation type="submission" date="2017-10" db="EMBL/GenBank/DDBJ databases">
        <title>Sequencing the genomes of 1000 actinobacteria strains.</title>
        <authorList>
            <person name="Klenk H.-P."/>
        </authorList>
    </citation>
    <scope>NUCLEOTIDE SEQUENCE [LARGE SCALE GENOMIC DNA]</scope>
    <source>
        <strain evidence="3 4">DSM 21798</strain>
    </source>
</reference>
<keyword evidence="4" id="KW-1185">Reference proteome</keyword>
<dbReference type="RefSeq" id="WP_098406536.1">
    <property type="nucleotide sequence ID" value="NZ_PDJE01000001.1"/>
</dbReference>
<proteinExistence type="predicted"/>
<evidence type="ECO:0000313" key="4">
    <source>
        <dbReference type="Proteomes" id="UP000221369"/>
    </source>
</evidence>
<dbReference type="PANTHER" id="PTHR43353">
    <property type="entry name" value="SUCCINATE-SEMIALDEHYDE DEHYDROGENASE, MITOCHONDRIAL"/>
    <property type="match status" value="1"/>
</dbReference>
<accession>A0A2A9DTV7</accession>
<dbReference type="CDD" id="cd07129">
    <property type="entry name" value="ALDH_KGSADH"/>
    <property type="match status" value="1"/>
</dbReference>
<dbReference type="InterPro" id="IPR044151">
    <property type="entry name" value="ALDH_KGSADH"/>
</dbReference>
<organism evidence="3 4">
    <name type="scientific">Paramicrobacterium agarici</name>
    <dbReference type="NCBI Taxonomy" id="630514"/>
    <lineage>
        <taxon>Bacteria</taxon>
        <taxon>Bacillati</taxon>
        <taxon>Actinomycetota</taxon>
        <taxon>Actinomycetes</taxon>
        <taxon>Micrococcales</taxon>
        <taxon>Microbacteriaceae</taxon>
        <taxon>Paramicrobacterium</taxon>
    </lineage>
</organism>
<dbReference type="Gene3D" id="3.40.309.10">
    <property type="entry name" value="Aldehyde Dehydrogenase, Chain A, domain 2"/>
    <property type="match status" value="1"/>
</dbReference>
<dbReference type="PANTHER" id="PTHR43353:SF3">
    <property type="entry name" value="ALDEHYDE DEHYDROGENASE-RELATED"/>
    <property type="match status" value="1"/>
</dbReference>
<dbReference type="InterPro" id="IPR015590">
    <property type="entry name" value="Aldehyde_DH_dom"/>
</dbReference>
<keyword evidence="1" id="KW-0560">Oxidoreductase</keyword>
<dbReference type="InterPro" id="IPR016163">
    <property type="entry name" value="Ald_DH_C"/>
</dbReference>
<dbReference type="Pfam" id="PF00171">
    <property type="entry name" value="Aldedh"/>
    <property type="match status" value="1"/>
</dbReference>
<dbReference type="InterPro" id="IPR016161">
    <property type="entry name" value="Ald_DH/histidinol_DH"/>
</dbReference>
<comment type="caution">
    <text evidence="3">The sequence shown here is derived from an EMBL/GenBank/DDBJ whole genome shotgun (WGS) entry which is preliminary data.</text>
</comment>
<feature type="domain" description="Aldehyde dehydrogenase" evidence="2">
    <location>
        <begin position="4"/>
        <end position="433"/>
    </location>
</feature>
<dbReference type="SUPFAM" id="SSF53720">
    <property type="entry name" value="ALDH-like"/>
    <property type="match status" value="1"/>
</dbReference>
<evidence type="ECO:0000259" key="2">
    <source>
        <dbReference type="Pfam" id="PF00171"/>
    </source>
</evidence>
<dbReference type="InterPro" id="IPR016162">
    <property type="entry name" value="Ald_DH_N"/>
</dbReference>
<dbReference type="GO" id="GO:0016620">
    <property type="term" value="F:oxidoreductase activity, acting on the aldehyde or oxo group of donors, NAD or NADP as acceptor"/>
    <property type="evidence" value="ECO:0007669"/>
    <property type="project" value="InterPro"/>
</dbReference>
<dbReference type="Proteomes" id="UP000221369">
    <property type="component" value="Unassembled WGS sequence"/>
</dbReference>
<protein>
    <submittedName>
        <fullName evidence="3">NADP-dependent aldehyde dehydrogenase</fullName>
    </submittedName>
</protein>
<name>A0A2A9DTV7_9MICO</name>
<gene>
    <name evidence="3" type="ORF">ATJ78_0944</name>
</gene>
<dbReference type="Gene3D" id="3.40.605.10">
    <property type="entry name" value="Aldehyde Dehydrogenase, Chain A, domain 1"/>
    <property type="match status" value="1"/>
</dbReference>
<dbReference type="EMBL" id="PDJE01000001">
    <property type="protein sequence ID" value="PFG30024.1"/>
    <property type="molecule type" value="Genomic_DNA"/>
</dbReference>
<sequence>MSTENTDVDQIAQNADRAFRELSHIEPAVRARAIVAAADALEANADALVPIGMRETGLAEARLRGELKRTAVQLRIFADTVVDGSYLDVRIDAADPDFALGPRPDVRRYLQPVGPVLNFAASNFPFAFSVAGGDTAAALASGCSLVVKTHSGHPELSAETARVISEALVGAGLPEHVFQTISGQQQGVDLLKHPLIAAGSFTGSTKIGRMLADIAAARPKPIPFYGELGSVNPVFVTEQALAERADDIAAGLVTSVGGSAGQLCTKPGFVFVPDAAPLEQGIATAASGAEPHRMLNPRIADGYADRRDEILATDGVRAIVEGTVSRDADGQGWVTPTIVVTDAATLAAQRDRLLDESFGPLTALVQYSARDDLGAIAEELFPGNLTATVHHGDGEASDALRDLVAVLSETAGRVLFNGWPTGVAVTPAMQHGGPWPATTNDSNTSVGTAAITRFVRPVAYQNAPQALLPEPLQDANPWNVPQRHAAAGESAHWGDAAR</sequence>
<evidence type="ECO:0000313" key="3">
    <source>
        <dbReference type="EMBL" id="PFG30024.1"/>
    </source>
</evidence>